<dbReference type="JaponicusDB" id="SJAG_03790"/>
<dbReference type="EMBL" id="KE651167">
    <property type="protein sequence ID" value="EEB08628.1"/>
    <property type="molecule type" value="Genomic_DNA"/>
</dbReference>
<gene>
    <name evidence="5" type="ORF">SJAG_03790</name>
</gene>
<dbReference type="RefSeq" id="XP_002174921.1">
    <property type="nucleotide sequence ID" value="XM_002174885.2"/>
</dbReference>
<keyword evidence="3" id="KW-0808">Transferase</keyword>
<dbReference type="HOGENOM" id="CLU_021434_2_0_1"/>
<evidence type="ECO:0000256" key="4">
    <source>
        <dbReference type="SAM" id="Phobius"/>
    </source>
</evidence>
<proteinExistence type="inferred from homology"/>
<dbReference type="PANTHER" id="PTHR31306:SF2">
    <property type="entry name" value="ALPHA-1,2-GALACTOSYLTRANSFERASE GMH3-RELATED"/>
    <property type="match status" value="1"/>
</dbReference>
<dbReference type="OMA" id="HEASYES"/>
<dbReference type="eggNOG" id="KOG4748">
    <property type="taxonomic scope" value="Eukaryota"/>
</dbReference>
<dbReference type="GO" id="GO:0000139">
    <property type="term" value="C:Golgi membrane"/>
    <property type="evidence" value="ECO:0000318"/>
    <property type="project" value="GO_Central"/>
</dbReference>
<evidence type="ECO:0000256" key="3">
    <source>
        <dbReference type="ARBA" id="ARBA00022679"/>
    </source>
</evidence>
<keyword evidence="4" id="KW-0472">Membrane</keyword>
<evidence type="ECO:0000313" key="6">
    <source>
        <dbReference type="Proteomes" id="UP000001744"/>
    </source>
</evidence>
<comment type="similarity">
    <text evidence="1">Belongs to the glycosyltransferase 34 family.</text>
</comment>
<evidence type="ECO:0000313" key="5">
    <source>
        <dbReference type="EMBL" id="EEB08628.1"/>
    </source>
</evidence>
<dbReference type="AlphaFoldDB" id="B6K524"/>
<keyword evidence="6" id="KW-1185">Reference proteome</keyword>
<sequence>MNHRFKTLLLLLIASFVSVSFFYWSYPSWSNLVPIPFVNGDLIQSENAVSGMTTFNAPKYRPLDYATPKSHEIVILLASDGHTSNGNGASFFQECIDNRIAYAKEHNYAFEFVNVSSMPIPPVWAKMPAILATMDKYPQAKWIWWLDQDAIIMNKKLSLQDHLLSKKALRRSLLRNQHYLNNQDATETHLVTPSEYSDADLDKVGLIISRDLNGLNAGSFFVRVNPIMRMFVDVWSDKAYRENKVSENEQSLLGYLMKNHPEMASYVGFVPQKMINSYDASEDVQRYTQGDLLIHFAGCWVENRCERIWRQYYDEMKLNWNL</sequence>
<organism evidence="5 6">
    <name type="scientific">Schizosaccharomyces japonicus (strain yFS275 / FY16936)</name>
    <name type="common">Fission yeast</name>
    <dbReference type="NCBI Taxonomy" id="402676"/>
    <lineage>
        <taxon>Eukaryota</taxon>
        <taxon>Fungi</taxon>
        <taxon>Dikarya</taxon>
        <taxon>Ascomycota</taxon>
        <taxon>Taphrinomycotina</taxon>
        <taxon>Schizosaccharomycetes</taxon>
        <taxon>Schizosaccharomycetales</taxon>
        <taxon>Schizosaccharomycetaceae</taxon>
        <taxon>Schizosaccharomyces</taxon>
    </lineage>
</organism>
<dbReference type="GO" id="GO:0006487">
    <property type="term" value="P:protein N-linked glycosylation"/>
    <property type="evidence" value="ECO:0000318"/>
    <property type="project" value="GO_Central"/>
</dbReference>
<dbReference type="FunFam" id="3.90.550.10:FF:000149">
    <property type="entry name" value="Alpha-1,6-mannosyltransferase subunit"/>
    <property type="match status" value="1"/>
</dbReference>
<keyword evidence="4" id="KW-1133">Transmembrane helix</keyword>
<feature type="transmembrane region" description="Helical" evidence="4">
    <location>
        <begin position="7"/>
        <end position="26"/>
    </location>
</feature>
<evidence type="ECO:0000256" key="2">
    <source>
        <dbReference type="ARBA" id="ARBA00022676"/>
    </source>
</evidence>
<evidence type="ECO:0000256" key="1">
    <source>
        <dbReference type="ARBA" id="ARBA00005664"/>
    </source>
</evidence>
<dbReference type="Pfam" id="PF05637">
    <property type="entry name" value="Glyco_transf_34"/>
    <property type="match status" value="1"/>
</dbReference>
<reference evidence="5 6" key="1">
    <citation type="journal article" date="2011" name="Science">
        <title>Comparative functional genomics of the fission yeasts.</title>
        <authorList>
            <person name="Rhind N."/>
            <person name="Chen Z."/>
            <person name="Yassour M."/>
            <person name="Thompson D.A."/>
            <person name="Haas B.J."/>
            <person name="Habib N."/>
            <person name="Wapinski I."/>
            <person name="Roy S."/>
            <person name="Lin M.F."/>
            <person name="Heiman D.I."/>
            <person name="Young S.K."/>
            <person name="Furuya K."/>
            <person name="Guo Y."/>
            <person name="Pidoux A."/>
            <person name="Chen H.M."/>
            <person name="Robbertse B."/>
            <person name="Goldberg J.M."/>
            <person name="Aoki K."/>
            <person name="Bayne E.H."/>
            <person name="Berlin A.M."/>
            <person name="Desjardins C.A."/>
            <person name="Dobbs E."/>
            <person name="Dukaj L."/>
            <person name="Fan L."/>
            <person name="FitzGerald M.G."/>
            <person name="French C."/>
            <person name="Gujja S."/>
            <person name="Hansen K."/>
            <person name="Keifenheim D."/>
            <person name="Levin J.Z."/>
            <person name="Mosher R.A."/>
            <person name="Mueller C.A."/>
            <person name="Pfiffner J."/>
            <person name="Priest M."/>
            <person name="Russ C."/>
            <person name="Smialowska A."/>
            <person name="Swoboda P."/>
            <person name="Sykes S.M."/>
            <person name="Vaughn M."/>
            <person name="Vengrova S."/>
            <person name="Yoder R."/>
            <person name="Zeng Q."/>
            <person name="Allshire R."/>
            <person name="Baulcombe D."/>
            <person name="Birren B.W."/>
            <person name="Brown W."/>
            <person name="Ekwall K."/>
            <person name="Kellis M."/>
            <person name="Leatherwood J."/>
            <person name="Levin H."/>
            <person name="Margalit H."/>
            <person name="Martienssen R."/>
            <person name="Nieduszynski C.A."/>
            <person name="Spatafora J.W."/>
            <person name="Friedman N."/>
            <person name="Dalgaard J.Z."/>
            <person name="Baumann P."/>
            <person name="Niki H."/>
            <person name="Regev A."/>
            <person name="Nusbaum C."/>
        </authorList>
    </citation>
    <scope>NUCLEOTIDE SEQUENCE [LARGE SCALE GENOMIC DNA]</scope>
    <source>
        <strain evidence="6">yFS275 / FY16936</strain>
    </source>
</reference>
<dbReference type="Gene3D" id="3.90.550.10">
    <property type="entry name" value="Spore Coat Polysaccharide Biosynthesis Protein SpsA, Chain A"/>
    <property type="match status" value="1"/>
</dbReference>
<protein>
    <submittedName>
        <fullName evidence="5">Alpha-1,2-galactosyltransferase gmh3</fullName>
    </submittedName>
</protein>
<accession>B6K524</accession>
<dbReference type="InterPro" id="IPR008630">
    <property type="entry name" value="Glyco_trans_34"/>
</dbReference>
<dbReference type="GeneID" id="7050432"/>
<keyword evidence="4" id="KW-0812">Transmembrane</keyword>
<dbReference type="OrthoDB" id="205108at2759"/>
<keyword evidence="2" id="KW-0328">Glycosyltransferase</keyword>
<dbReference type="VEuPathDB" id="FungiDB:SJAG_03790"/>
<dbReference type="STRING" id="402676.B6K524"/>
<dbReference type="Proteomes" id="UP000001744">
    <property type="component" value="Unassembled WGS sequence"/>
</dbReference>
<dbReference type="GO" id="GO:0016757">
    <property type="term" value="F:glycosyltransferase activity"/>
    <property type="evidence" value="ECO:0007669"/>
    <property type="project" value="UniProtKB-KW"/>
</dbReference>
<name>B6K524_SCHJY</name>
<dbReference type="InterPro" id="IPR029044">
    <property type="entry name" value="Nucleotide-diphossugar_trans"/>
</dbReference>
<dbReference type="PANTHER" id="PTHR31306">
    <property type="entry name" value="ALPHA-1,6-MANNOSYLTRANSFERASE MNN11-RELATED"/>
    <property type="match status" value="1"/>
</dbReference>